<feature type="domain" description="N-acetyltransferase" evidence="1">
    <location>
        <begin position="108"/>
        <end position="247"/>
    </location>
</feature>
<dbReference type="Pfam" id="PF08445">
    <property type="entry name" value="FR47"/>
    <property type="match status" value="1"/>
</dbReference>
<name>A0A9E6XUI3_9ACTN</name>
<dbReference type="Proteomes" id="UP001162834">
    <property type="component" value="Chromosome"/>
</dbReference>
<accession>A0A9E6XUI3</accession>
<dbReference type="SUPFAM" id="SSF55729">
    <property type="entry name" value="Acyl-CoA N-acyltransferases (Nat)"/>
    <property type="match status" value="1"/>
</dbReference>
<dbReference type="EMBL" id="CP087164">
    <property type="protein sequence ID" value="UGS34668.1"/>
    <property type="molecule type" value="Genomic_DNA"/>
</dbReference>
<sequence>MRAFDLALRGRVATRAPTPHGCAFRFSEPAFWDLNFVYVERPAAATAELVADADAALAGLAHRMLIVDEPADVTRLAADLARAGWTIERHVAMVAGAVPADRTPRQAAREVPAPDIVLPRRAATREDGFDEATLAAIEVADLVVGRAMSERAFASTAPDGTIASMAKLYTDGAIGQIEDVQTRHAYRGRGHAQAVVLAALEASRRAGHDLTFLWADEDDWPRELYRRLGFAVLGRRWRFRRAVAVSR</sequence>
<dbReference type="KEGG" id="sbae:DSM104329_01048"/>
<dbReference type="InterPro" id="IPR000182">
    <property type="entry name" value="GNAT_dom"/>
</dbReference>
<evidence type="ECO:0000259" key="1">
    <source>
        <dbReference type="PROSITE" id="PS51186"/>
    </source>
</evidence>
<evidence type="ECO:0000313" key="3">
    <source>
        <dbReference type="Proteomes" id="UP001162834"/>
    </source>
</evidence>
<dbReference type="RefSeq" id="WP_259314331.1">
    <property type="nucleotide sequence ID" value="NZ_CP087164.1"/>
</dbReference>
<dbReference type="AlphaFoldDB" id="A0A9E6XUI3"/>
<evidence type="ECO:0000313" key="2">
    <source>
        <dbReference type="EMBL" id="UGS34668.1"/>
    </source>
</evidence>
<dbReference type="Gene3D" id="3.40.630.30">
    <property type="match status" value="1"/>
</dbReference>
<dbReference type="GO" id="GO:0016747">
    <property type="term" value="F:acyltransferase activity, transferring groups other than amino-acyl groups"/>
    <property type="evidence" value="ECO:0007669"/>
    <property type="project" value="InterPro"/>
</dbReference>
<proteinExistence type="predicted"/>
<gene>
    <name evidence="2" type="ORF">DSM104329_01048</name>
</gene>
<organism evidence="2 3">
    <name type="scientific">Capillimicrobium parvum</name>
    <dbReference type="NCBI Taxonomy" id="2884022"/>
    <lineage>
        <taxon>Bacteria</taxon>
        <taxon>Bacillati</taxon>
        <taxon>Actinomycetota</taxon>
        <taxon>Thermoleophilia</taxon>
        <taxon>Solirubrobacterales</taxon>
        <taxon>Capillimicrobiaceae</taxon>
        <taxon>Capillimicrobium</taxon>
    </lineage>
</organism>
<keyword evidence="3" id="KW-1185">Reference proteome</keyword>
<dbReference type="InterPro" id="IPR013653">
    <property type="entry name" value="GCN5-like_dom"/>
</dbReference>
<dbReference type="InterPro" id="IPR016181">
    <property type="entry name" value="Acyl_CoA_acyltransferase"/>
</dbReference>
<reference evidence="2" key="1">
    <citation type="journal article" date="2022" name="Int. J. Syst. Evol. Microbiol.">
        <title>Pseudomonas aegrilactucae sp. nov. and Pseudomonas morbosilactucae sp. nov., pathogens causing bacterial rot of lettuce in Japan.</title>
        <authorList>
            <person name="Sawada H."/>
            <person name="Fujikawa T."/>
            <person name="Satou M."/>
        </authorList>
    </citation>
    <scope>NUCLEOTIDE SEQUENCE</scope>
    <source>
        <strain evidence="2">0166_1</strain>
    </source>
</reference>
<protein>
    <recommendedName>
        <fullName evidence="1">N-acetyltransferase domain-containing protein</fullName>
    </recommendedName>
</protein>
<dbReference type="PROSITE" id="PS51186">
    <property type="entry name" value="GNAT"/>
    <property type="match status" value="1"/>
</dbReference>